<gene>
    <name evidence="2" type="ORF">NMG11_15415</name>
</gene>
<accession>A0ABT5RGV6</accession>
<evidence type="ECO:0008006" key="4">
    <source>
        <dbReference type="Google" id="ProtNLM"/>
    </source>
</evidence>
<evidence type="ECO:0000256" key="1">
    <source>
        <dbReference type="SAM" id="MobiDB-lite"/>
    </source>
</evidence>
<evidence type="ECO:0000313" key="2">
    <source>
        <dbReference type="EMBL" id="MDD1945218.1"/>
    </source>
</evidence>
<proteinExistence type="predicted"/>
<evidence type="ECO:0000313" key="3">
    <source>
        <dbReference type="Proteomes" id="UP001150614"/>
    </source>
</evidence>
<feature type="region of interest" description="Disordered" evidence="1">
    <location>
        <begin position="32"/>
        <end position="52"/>
    </location>
</feature>
<dbReference type="EMBL" id="JANCLL010000017">
    <property type="protein sequence ID" value="MDD1945218.1"/>
    <property type="molecule type" value="Genomic_DNA"/>
</dbReference>
<comment type="caution">
    <text evidence="2">The sequence shown here is derived from an EMBL/GenBank/DDBJ whole genome shotgun (WGS) entry which is preliminary data.</text>
</comment>
<organism evidence="2 3">
    <name type="scientific">Pseudomonas carnis</name>
    <dbReference type="NCBI Taxonomy" id="2487355"/>
    <lineage>
        <taxon>Bacteria</taxon>
        <taxon>Pseudomonadati</taxon>
        <taxon>Pseudomonadota</taxon>
        <taxon>Gammaproteobacteria</taxon>
        <taxon>Pseudomonadales</taxon>
        <taxon>Pseudomonadaceae</taxon>
        <taxon>Pseudomonas</taxon>
    </lineage>
</organism>
<keyword evidence="3" id="KW-1185">Reference proteome</keyword>
<name>A0ABT5RGV6_9PSED</name>
<dbReference type="GeneID" id="86983239"/>
<dbReference type="Proteomes" id="UP001150614">
    <property type="component" value="Unassembled WGS sequence"/>
</dbReference>
<protein>
    <recommendedName>
        <fullName evidence="4">MOSC domain-containing protein</fullName>
    </recommendedName>
</protein>
<dbReference type="RefSeq" id="WP_155290827.1">
    <property type="nucleotide sequence ID" value="NZ_CAKKLO010000012.1"/>
</dbReference>
<reference evidence="2" key="1">
    <citation type="submission" date="2022-07" db="EMBL/GenBank/DDBJ databases">
        <title>Draft genome of Pseudomonas carnis strain LP isolated from cheese.</title>
        <authorList>
            <person name="Wolfe B.E."/>
        </authorList>
    </citation>
    <scope>NUCLEOTIDE SEQUENCE</scope>
    <source>
        <strain evidence="2">LP</strain>
    </source>
</reference>
<sequence>MHSLYAYPVQAPGRSKAAALEADLLPGQVANGELRSAPEHPLNVSRLNMPPR</sequence>